<dbReference type="RefSeq" id="WP_061803404.1">
    <property type="nucleotide sequence ID" value="NZ_FOXX01000002.1"/>
</dbReference>
<evidence type="ECO:0000313" key="5">
    <source>
        <dbReference type="Proteomes" id="UP000182762"/>
    </source>
</evidence>
<feature type="region of interest" description="Disordered" evidence="1">
    <location>
        <begin position="1"/>
        <end position="22"/>
    </location>
</feature>
<keyword evidence="5" id="KW-1185">Reference proteome</keyword>
<dbReference type="SUPFAM" id="SSF49842">
    <property type="entry name" value="TNF-like"/>
    <property type="match status" value="1"/>
</dbReference>
<protein>
    <submittedName>
        <fullName evidence="4">Collagen triple helix repeat-containing protein</fullName>
    </submittedName>
</protein>
<feature type="domain" description="BclA C-terminal" evidence="3">
    <location>
        <begin position="60"/>
        <end position="185"/>
    </location>
</feature>
<keyword evidence="2" id="KW-0472">Membrane</keyword>
<dbReference type="Proteomes" id="UP000182762">
    <property type="component" value="Unassembled WGS sequence"/>
</dbReference>
<name>A0A1I5XKL3_9BACI</name>
<feature type="compositionally biased region" description="Low complexity" evidence="1">
    <location>
        <begin position="10"/>
        <end position="22"/>
    </location>
</feature>
<keyword evidence="2" id="KW-1133">Transmembrane helix</keyword>
<dbReference type="Pfam" id="PF18573">
    <property type="entry name" value="BclA_C"/>
    <property type="match status" value="1"/>
</dbReference>
<dbReference type="InterPro" id="IPR041415">
    <property type="entry name" value="BclA_C"/>
</dbReference>
<evidence type="ECO:0000259" key="3">
    <source>
        <dbReference type="Pfam" id="PF18573"/>
    </source>
</evidence>
<keyword evidence="4" id="KW-0176">Collagen</keyword>
<reference evidence="4 5" key="1">
    <citation type="submission" date="2016-10" db="EMBL/GenBank/DDBJ databases">
        <authorList>
            <person name="Varghese N."/>
            <person name="Submissions S."/>
        </authorList>
    </citation>
    <scope>NUCLEOTIDE SEQUENCE [LARGE SCALE GENOMIC DNA]</scope>
    <source>
        <strain evidence="4 5">DSM 13796</strain>
    </source>
</reference>
<dbReference type="InterPro" id="IPR008160">
    <property type="entry name" value="Collagen"/>
</dbReference>
<keyword evidence="2" id="KW-0812">Transmembrane</keyword>
<organism evidence="4 5">
    <name type="scientific">Priestia endophytica DSM 13796</name>
    <dbReference type="NCBI Taxonomy" id="1121089"/>
    <lineage>
        <taxon>Bacteria</taxon>
        <taxon>Bacillati</taxon>
        <taxon>Bacillota</taxon>
        <taxon>Bacilli</taxon>
        <taxon>Bacillales</taxon>
        <taxon>Bacillaceae</taxon>
        <taxon>Priestia</taxon>
    </lineage>
</organism>
<sequence>MGLDGVTGATGPTGLDGVTGVTGPTGLTGATGVTGPTGLTGFTGSTGATGTAVTATSLNAVDTGGSVYAVVLGGTNIALPTQNIGGGITANAGNTVFTVPTTGRYYITYQVNITAALLVSTRLVINGAGNLASTIAPVVGLTSFNNDVIVPLNAGSTISLQFFGLIGLATLIAGGAGATLTIIRVE</sequence>
<dbReference type="InterPro" id="IPR008983">
    <property type="entry name" value="Tumour_necrosis_fac-like_dom"/>
</dbReference>
<feature type="transmembrane region" description="Helical" evidence="2">
    <location>
        <begin position="162"/>
        <end position="183"/>
    </location>
</feature>
<gene>
    <name evidence="4" type="ORF">SAMN02745910_00915</name>
</gene>
<proteinExistence type="predicted"/>
<evidence type="ECO:0000256" key="2">
    <source>
        <dbReference type="SAM" id="Phobius"/>
    </source>
</evidence>
<comment type="caution">
    <text evidence="4">The sequence shown here is derived from an EMBL/GenBank/DDBJ whole genome shotgun (WGS) entry which is preliminary data.</text>
</comment>
<evidence type="ECO:0000313" key="4">
    <source>
        <dbReference type="EMBL" id="SFQ32346.1"/>
    </source>
</evidence>
<dbReference type="GeneID" id="93713981"/>
<evidence type="ECO:0000256" key="1">
    <source>
        <dbReference type="SAM" id="MobiDB-lite"/>
    </source>
</evidence>
<dbReference type="EMBL" id="FOXX01000002">
    <property type="protein sequence ID" value="SFQ32346.1"/>
    <property type="molecule type" value="Genomic_DNA"/>
</dbReference>
<dbReference type="Gene3D" id="2.60.120.40">
    <property type="match status" value="1"/>
</dbReference>
<accession>A0A1I5XKL3</accession>
<dbReference type="Pfam" id="PF01391">
    <property type="entry name" value="Collagen"/>
    <property type="match status" value="1"/>
</dbReference>